<comment type="caution">
    <text evidence="1">The sequence shown here is derived from an EMBL/GenBank/DDBJ whole genome shotgun (WGS) entry which is preliminary data.</text>
</comment>
<dbReference type="AlphaFoldDB" id="A0A5R9PFF0"/>
<dbReference type="Gene3D" id="3.10.20.30">
    <property type="match status" value="1"/>
</dbReference>
<dbReference type="Pfam" id="PF02597">
    <property type="entry name" value="ThiS"/>
    <property type="match status" value="1"/>
</dbReference>
<name>A0A5R9PFF0_9GAMM</name>
<dbReference type="STRING" id="1123377.GCA_000423885_02281"/>
<dbReference type="SUPFAM" id="SSF54285">
    <property type="entry name" value="MoaD/ThiS"/>
    <property type="match status" value="1"/>
</dbReference>
<protein>
    <submittedName>
        <fullName evidence="1">Thiamine biosynthesis protein ThiS</fullName>
    </submittedName>
</protein>
<gene>
    <name evidence="1" type="ORF">E5S66_08045</name>
</gene>
<proteinExistence type="predicted"/>
<organism evidence="1 2">
    <name type="scientific">Thermomonas fusca</name>
    <dbReference type="NCBI Taxonomy" id="215690"/>
    <lineage>
        <taxon>Bacteria</taxon>
        <taxon>Pseudomonadati</taxon>
        <taxon>Pseudomonadota</taxon>
        <taxon>Gammaproteobacteria</taxon>
        <taxon>Lysobacterales</taxon>
        <taxon>Lysobacteraceae</taxon>
        <taxon>Thermomonas</taxon>
    </lineage>
</organism>
<evidence type="ECO:0000313" key="1">
    <source>
        <dbReference type="EMBL" id="TLX21478.1"/>
    </source>
</evidence>
<evidence type="ECO:0000313" key="2">
    <source>
        <dbReference type="Proteomes" id="UP000308508"/>
    </source>
</evidence>
<sequence>MDVQVKLFGAFRDCQPEPQLVLALADGALVADLRAALEVHGRAHWPNFNPVLLARSAFASDTAVLRDAQPVPAGVAMAVLPPVSGG</sequence>
<dbReference type="InterPro" id="IPR003749">
    <property type="entry name" value="ThiS/MoaD-like"/>
</dbReference>
<dbReference type="InterPro" id="IPR012675">
    <property type="entry name" value="Beta-grasp_dom_sf"/>
</dbReference>
<dbReference type="RefSeq" id="WP_138348762.1">
    <property type="nucleotide sequence ID" value="NZ_SROY01000003.1"/>
</dbReference>
<keyword evidence="2" id="KW-1185">Reference proteome</keyword>
<accession>A0A5R9PFF0</accession>
<reference evidence="1 2" key="1">
    <citation type="submission" date="2019-04" db="EMBL/GenBank/DDBJ databases">
        <authorList>
            <person name="Grouzdev D.S."/>
            <person name="Nazina T.N."/>
        </authorList>
    </citation>
    <scope>NUCLEOTIDE SEQUENCE [LARGE SCALE GENOMIC DNA]</scope>
    <source>
        <strain evidence="1 2">SHC 3-19</strain>
    </source>
</reference>
<dbReference type="EMBL" id="SROY01000003">
    <property type="protein sequence ID" value="TLX21478.1"/>
    <property type="molecule type" value="Genomic_DNA"/>
</dbReference>
<dbReference type="InterPro" id="IPR016155">
    <property type="entry name" value="Mopterin_synth/thiamin_S_b"/>
</dbReference>
<dbReference type="Proteomes" id="UP000308508">
    <property type="component" value="Unassembled WGS sequence"/>
</dbReference>